<dbReference type="GO" id="GO:0003952">
    <property type="term" value="F:NAD+ synthase (glutamine-hydrolyzing) activity"/>
    <property type="evidence" value="ECO:0007669"/>
    <property type="project" value="InterPro"/>
</dbReference>
<evidence type="ECO:0000256" key="1">
    <source>
        <dbReference type="ARBA" id="ARBA00005859"/>
    </source>
</evidence>
<dbReference type="SUPFAM" id="SSF52402">
    <property type="entry name" value="Adenine nucleotide alpha hydrolases-like"/>
    <property type="match status" value="1"/>
</dbReference>
<dbReference type="HAMAP" id="MF_00193">
    <property type="entry name" value="NadE_ammonia_dep"/>
    <property type="match status" value="1"/>
</dbReference>
<dbReference type="Gene3D" id="3.40.50.620">
    <property type="entry name" value="HUPs"/>
    <property type="match status" value="1"/>
</dbReference>
<dbReference type="GO" id="GO:0009435">
    <property type="term" value="P:NAD+ biosynthetic process"/>
    <property type="evidence" value="ECO:0007669"/>
    <property type="project" value="UniProtKB-UniRule"/>
</dbReference>
<reference evidence="12 13" key="2">
    <citation type="submission" date="2023-10" db="EMBL/GenBank/DDBJ databases">
        <authorList>
            <person name="Choi B."/>
        </authorList>
    </citation>
    <scope>NUCLEOTIDE SEQUENCE [LARGE SCALE GENOMIC DNA]</scope>
    <source>
        <strain evidence="12 13">UMB0959</strain>
    </source>
</reference>
<reference evidence="13" key="1">
    <citation type="submission" date="2017-09" db="EMBL/GenBank/DDBJ databases">
        <title>Bacterial strain isolated from the female urinary microbiota.</title>
        <authorList>
            <person name="Thomas-White K."/>
            <person name="Kumar N."/>
            <person name="Forster S."/>
            <person name="Putonti C."/>
            <person name="Lawley T."/>
            <person name="Wolfe A.J."/>
        </authorList>
    </citation>
    <scope>NUCLEOTIDE SEQUENCE [LARGE SCALE GENOMIC DNA]</scope>
    <source>
        <strain evidence="13">UMB0959</strain>
    </source>
</reference>
<evidence type="ECO:0000259" key="11">
    <source>
        <dbReference type="Pfam" id="PF02540"/>
    </source>
</evidence>
<comment type="similarity">
    <text evidence="1 8 9">Belongs to the NAD synthetase family.</text>
</comment>
<dbReference type="InterPro" id="IPR003694">
    <property type="entry name" value="NAD_synthase"/>
</dbReference>
<dbReference type="EC" id="6.3.1.5" evidence="8 10"/>
<feature type="binding site" evidence="8">
    <location>
        <position position="179"/>
    </location>
    <ligand>
        <name>deamido-NAD(+)</name>
        <dbReference type="ChEBI" id="CHEBI:58437"/>
        <note>ligand shared between two neighboring subunits</note>
    </ligand>
</feature>
<comment type="function">
    <text evidence="8">Catalyzes the ATP-dependent amidation of deamido-NAD to form NAD. Uses ammonia as a nitrogen source.</text>
</comment>
<sequence length="276" mass="31396">MHDIQREIIDALHVKENINPDREVREIIDFLKNYKYHHDFIESFVLGISGGQDSTLLGKLAQMAVEELREEGHTIHFYGVRLPYGTQLDMNDVDDAIAYINPDFDVTINIKNAVDASVKALNNASFHISDFVIGNEKARERMKAQYAIAADRKGVVLGSDHAAEALTGFYTKFGDGAADVMPLTGLNKRQGQQILKYLNCPEHLYLKVPTADLESDRPLLSDEDALQVSYKDIDDFLEGKTVPVAAFNRIIHLYKVSQHKRDKPYHRYLKPKYMEE</sequence>
<feature type="binding site" evidence="8">
    <location>
        <position position="164"/>
    </location>
    <ligand>
        <name>Mg(2+)</name>
        <dbReference type="ChEBI" id="CHEBI:18420"/>
    </ligand>
</feature>
<keyword evidence="13" id="KW-1185">Reference proteome</keyword>
<feature type="binding site" evidence="8">
    <location>
        <position position="210"/>
    </location>
    <ligand>
        <name>ATP</name>
        <dbReference type="ChEBI" id="CHEBI:30616"/>
    </ligand>
</feature>
<evidence type="ECO:0000256" key="3">
    <source>
        <dbReference type="ARBA" id="ARBA00022723"/>
    </source>
</evidence>
<evidence type="ECO:0000256" key="5">
    <source>
        <dbReference type="ARBA" id="ARBA00022840"/>
    </source>
</evidence>
<proteinExistence type="inferred from homology"/>
<dbReference type="AlphaFoldDB" id="A0AAF1BNK8"/>
<dbReference type="PANTHER" id="PTHR23090:SF7">
    <property type="entry name" value="NH(3)-DEPENDENT NAD(+) SYNTHETASE"/>
    <property type="match status" value="1"/>
</dbReference>
<feature type="binding site" description="in other chain" evidence="8">
    <location>
        <position position="139"/>
    </location>
    <ligand>
        <name>deamido-NAD(+)</name>
        <dbReference type="ChEBI" id="CHEBI:58437"/>
        <note>ligand shared between two neighboring subunits</note>
    </ligand>
</feature>
<keyword evidence="7 8" id="KW-0520">NAD</keyword>
<dbReference type="PANTHER" id="PTHR23090">
    <property type="entry name" value="NH 3 /GLUTAMINE-DEPENDENT NAD + SYNTHETASE"/>
    <property type="match status" value="1"/>
</dbReference>
<dbReference type="InterPro" id="IPR022926">
    <property type="entry name" value="NH(3)-dep_NAD(+)_synth"/>
</dbReference>
<dbReference type="GO" id="GO:0004359">
    <property type="term" value="F:glutaminase activity"/>
    <property type="evidence" value="ECO:0007669"/>
    <property type="project" value="InterPro"/>
</dbReference>
<keyword evidence="5 8" id="KW-0067">ATP-binding</keyword>
<feature type="binding site" description="in other chain" evidence="8">
    <location>
        <position position="172"/>
    </location>
    <ligand>
        <name>deamido-NAD(+)</name>
        <dbReference type="ChEBI" id="CHEBI:58437"/>
        <note>ligand shared between two neighboring subunits</note>
    </ligand>
</feature>
<dbReference type="GO" id="GO:0005737">
    <property type="term" value="C:cytoplasm"/>
    <property type="evidence" value="ECO:0007669"/>
    <property type="project" value="InterPro"/>
</dbReference>
<keyword evidence="2 8" id="KW-0436">Ligase</keyword>
<feature type="binding site" description="in other chain" evidence="8">
    <location>
        <begin position="259"/>
        <end position="260"/>
    </location>
    <ligand>
        <name>deamido-NAD(+)</name>
        <dbReference type="ChEBI" id="CHEBI:58437"/>
        <note>ligand shared between two neighboring subunits</note>
    </ligand>
</feature>
<evidence type="ECO:0000256" key="8">
    <source>
        <dbReference type="HAMAP-Rule" id="MF_00193"/>
    </source>
</evidence>
<evidence type="ECO:0000256" key="9">
    <source>
        <dbReference type="RuleBase" id="RU003811"/>
    </source>
</evidence>
<dbReference type="RefSeq" id="WP_102167829.1">
    <property type="nucleotide sequence ID" value="NZ_CP136964.1"/>
</dbReference>
<dbReference type="InterPro" id="IPR022310">
    <property type="entry name" value="NAD/GMP_synthase"/>
</dbReference>
<dbReference type="GO" id="GO:0008795">
    <property type="term" value="F:NAD+ synthase activity"/>
    <property type="evidence" value="ECO:0007669"/>
    <property type="project" value="UniProtKB-UniRule"/>
</dbReference>
<evidence type="ECO:0000256" key="2">
    <source>
        <dbReference type="ARBA" id="ARBA00022598"/>
    </source>
</evidence>
<dbReference type="NCBIfam" id="TIGR00552">
    <property type="entry name" value="nadE"/>
    <property type="match status" value="1"/>
</dbReference>
<feature type="binding site" evidence="8">
    <location>
        <position position="53"/>
    </location>
    <ligand>
        <name>Mg(2+)</name>
        <dbReference type="ChEBI" id="CHEBI:18420"/>
    </ligand>
</feature>
<feature type="binding site" evidence="8">
    <location>
        <position position="188"/>
    </location>
    <ligand>
        <name>ATP</name>
        <dbReference type="ChEBI" id="CHEBI:30616"/>
    </ligand>
</feature>
<gene>
    <name evidence="8 12" type="primary">nadE</name>
    <name evidence="12" type="ORF">CJ229_004140</name>
</gene>
<dbReference type="GO" id="GO:0046872">
    <property type="term" value="F:metal ion binding"/>
    <property type="evidence" value="ECO:0007669"/>
    <property type="project" value="UniProtKB-KW"/>
</dbReference>
<keyword evidence="4 8" id="KW-0547">Nucleotide-binding</keyword>
<comment type="catalytic activity">
    <reaction evidence="8 10">
        <text>deamido-NAD(+) + NH4(+) + ATP = AMP + diphosphate + NAD(+) + H(+)</text>
        <dbReference type="Rhea" id="RHEA:21188"/>
        <dbReference type="ChEBI" id="CHEBI:15378"/>
        <dbReference type="ChEBI" id="CHEBI:28938"/>
        <dbReference type="ChEBI" id="CHEBI:30616"/>
        <dbReference type="ChEBI" id="CHEBI:33019"/>
        <dbReference type="ChEBI" id="CHEBI:57540"/>
        <dbReference type="ChEBI" id="CHEBI:58437"/>
        <dbReference type="ChEBI" id="CHEBI:456215"/>
        <dbReference type="EC" id="6.3.1.5"/>
    </reaction>
</comment>
<comment type="pathway">
    <text evidence="8">Cofactor biosynthesis; NAD(+) biosynthesis; NAD(+) from deamido-NAD(+) (ammonia route): step 1/1.</text>
</comment>
<name>A0AAF1BNK8_9STAP</name>
<dbReference type="CDD" id="cd00553">
    <property type="entry name" value="NAD_synthase"/>
    <property type="match status" value="1"/>
</dbReference>
<comment type="caution">
    <text evidence="8">Lacks conserved residue(s) required for the propagation of feature annotation.</text>
</comment>
<dbReference type="GO" id="GO:0005524">
    <property type="term" value="F:ATP binding"/>
    <property type="evidence" value="ECO:0007669"/>
    <property type="project" value="UniProtKB-UniRule"/>
</dbReference>
<organism evidence="12 13">
    <name type="scientific">Nosocomiicoccus massiliensis</name>
    <dbReference type="NCBI Taxonomy" id="1232430"/>
    <lineage>
        <taxon>Bacteria</taxon>
        <taxon>Bacillati</taxon>
        <taxon>Bacillota</taxon>
        <taxon>Bacilli</taxon>
        <taxon>Bacillales</taxon>
        <taxon>Staphylococcaceae</taxon>
        <taxon>Nosocomiicoccus</taxon>
    </lineage>
</organism>
<evidence type="ECO:0000256" key="6">
    <source>
        <dbReference type="ARBA" id="ARBA00022842"/>
    </source>
</evidence>
<keyword evidence="6 8" id="KW-0460">Magnesium</keyword>
<evidence type="ECO:0000313" key="13">
    <source>
        <dbReference type="Proteomes" id="UP000243626"/>
    </source>
</evidence>
<accession>A0AAF1BNK8</accession>
<feature type="domain" description="NAD/GMP synthase" evidence="11">
    <location>
        <begin position="24"/>
        <end position="264"/>
    </location>
</feature>
<protein>
    <recommendedName>
        <fullName evidence="8 10">NH(3)-dependent NAD(+) synthetase</fullName>
        <ecNumber evidence="8 10">6.3.1.5</ecNumber>
    </recommendedName>
</protein>
<keyword evidence="3 8" id="KW-0479">Metal-binding</keyword>
<evidence type="ECO:0000313" key="12">
    <source>
        <dbReference type="EMBL" id="WOS96904.1"/>
    </source>
</evidence>
<dbReference type="InterPro" id="IPR014729">
    <property type="entry name" value="Rossmann-like_a/b/a_fold"/>
</dbReference>
<dbReference type="EMBL" id="CP136964">
    <property type="protein sequence ID" value="WOS96904.1"/>
    <property type="molecule type" value="Genomic_DNA"/>
</dbReference>
<evidence type="ECO:0000256" key="10">
    <source>
        <dbReference type="RuleBase" id="RU003812"/>
    </source>
</evidence>
<feature type="binding site" evidence="8">
    <location>
        <begin position="47"/>
        <end position="54"/>
    </location>
    <ligand>
        <name>ATP</name>
        <dbReference type="ChEBI" id="CHEBI:30616"/>
    </ligand>
</feature>
<dbReference type="Pfam" id="PF02540">
    <property type="entry name" value="NAD_synthase"/>
    <property type="match status" value="1"/>
</dbReference>
<evidence type="ECO:0000256" key="4">
    <source>
        <dbReference type="ARBA" id="ARBA00022741"/>
    </source>
</evidence>
<dbReference type="Proteomes" id="UP000243626">
    <property type="component" value="Chromosome"/>
</dbReference>
<dbReference type="KEGG" id="nmy:CJ229_004140"/>
<comment type="subunit">
    <text evidence="8">Homodimer.</text>
</comment>
<evidence type="ECO:0000256" key="7">
    <source>
        <dbReference type="ARBA" id="ARBA00023027"/>
    </source>
</evidence>
<dbReference type="NCBIfam" id="NF001979">
    <property type="entry name" value="PRK00768.1"/>
    <property type="match status" value="1"/>
</dbReference>